<dbReference type="Proteomes" id="UP000054977">
    <property type="component" value="Unassembled WGS sequence"/>
</dbReference>
<reference evidence="6" key="1">
    <citation type="submission" date="2016-01" db="EMBL/GenBank/DDBJ databases">
        <authorList>
            <person name="Peeters C."/>
        </authorList>
    </citation>
    <scope>NUCLEOTIDE SEQUENCE [LARGE SCALE GENOMIC DNA]</scope>
    <source>
        <strain evidence="6">LMG 22934</strain>
    </source>
</reference>
<feature type="transmembrane region" description="Helical" evidence="5">
    <location>
        <begin position="186"/>
        <end position="208"/>
    </location>
</feature>
<comment type="caution">
    <text evidence="6">The sequence shown here is derived from an EMBL/GenBank/DDBJ whole genome shotgun (WGS) entry which is preliminary data.</text>
</comment>
<dbReference type="CDD" id="cd01044">
    <property type="entry name" value="Ferritin_CCC1_N"/>
    <property type="match status" value="1"/>
</dbReference>
<evidence type="ECO:0000313" key="7">
    <source>
        <dbReference type="Proteomes" id="UP000054977"/>
    </source>
</evidence>
<keyword evidence="4 5" id="KW-0472">Membrane</keyword>
<evidence type="ECO:0000313" key="6">
    <source>
        <dbReference type="EMBL" id="SAL68546.1"/>
    </source>
</evidence>
<feature type="transmembrane region" description="Helical" evidence="5">
    <location>
        <begin position="317"/>
        <end position="340"/>
    </location>
</feature>
<dbReference type="GO" id="GO:0012505">
    <property type="term" value="C:endomembrane system"/>
    <property type="evidence" value="ECO:0007669"/>
    <property type="project" value="UniProtKB-SubCell"/>
</dbReference>
<proteinExistence type="predicted"/>
<dbReference type="InterPro" id="IPR039376">
    <property type="entry name" value="Ferritin_CCC1_N"/>
</dbReference>
<dbReference type="PANTHER" id="PTHR31851">
    <property type="entry name" value="FE(2+)/MN(2+) TRANSPORTER PCL1"/>
    <property type="match status" value="1"/>
</dbReference>
<feature type="transmembrane region" description="Helical" evidence="5">
    <location>
        <begin position="158"/>
        <end position="180"/>
    </location>
</feature>
<sequence length="374" mass="39670">MNSVQELKRFRANLADELHSAAIYETLSRVEKDPSRKQIFGELAASERMHARVWADKLTANGRKARSGFNTKTHLMKGLVHLLGPRFVLPSIAAAEFADRNKYAGNPDTARMSEDEHRHANVVQQLANAGNPPAAQGVDIAQSESWHRGVASGNDLRAAVLGANDGLVSNFCLIMGVAGAGTGNKAILLTALAGLIAGACSMALGEWLSVTNARELAQSQVSKEQNELEHSPESEEHELALIYRAKGLSADDAKRFASKIMQDKDKALDVLVREELGIDPAELGGNPWSAAGVSFCLFALGAIFPAMPYLWSSGMSANAQCISFSIFALAAIGLFTSLFNGRSAGFSAARQVLVGLAAAAFTYGAGWALGVAVS</sequence>
<dbReference type="GO" id="GO:0030026">
    <property type="term" value="P:intracellular manganese ion homeostasis"/>
    <property type="evidence" value="ECO:0007669"/>
    <property type="project" value="InterPro"/>
</dbReference>
<accession>A0A158JI83</accession>
<dbReference type="InterPro" id="IPR009078">
    <property type="entry name" value="Ferritin-like_SF"/>
</dbReference>
<dbReference type="GO" id="GO:0005384">
    <property type="term" value="F:manganese ion transmembrane transporter activity"/>
    <property type="evidence" value="ECO:0007669"/>
    <property type="project" value="InterPro"/>
</dbReference>
<keyword evidence="2 5" id="KW-0812">Transmembrane</keyword>
<evidence type="ECO:0000256" key="2">
    <source>
        <dbReference type="ARBA" id="ARBA00022692"/>
    </source>
</evidence>
<evidence type="ECO:0000256" key="1">
    <source>
        <dbReference type="ARBA" id="ARBA00004127"/>
    </source>
</evidence>
<dbReference type="STRING" id="326474.AWB65_06723"/>
<name>A0A158JI83_9BURK</name>
<comment type="subcellular location">
    <subcellularLocation>
        <location evidence="1">Endomembrane system</location>
        <topology evidence="1">Multi-pass membrane protein</topology>
    </subcellularLocation>
</comment>
<evidence type="ECO:0000256" key="4">
    <source>
        <dbReference type="ARBA" id="ARBA00023136"/>
    </source>
</evidence>
<dbReference type="OrthoDB" id="9789677at2"/>
<dbReference type="Pfam" id="PF01988">
    <property type="entry name" value="VIT1"/>
    <property type="match status" value="1"/>
</dbReference>
<gene>
    <name evidence="6" type="ORF">AWB65_06723</name>
</gene>
<keyword evidence="7" id="KW-1185">Reference proteome</keyword>
<dbReference type="SUPFAM" id="SSF47240">
    <property type="entry name" value="Ferritin-like"/>
    <property type="match status" value="1"/>
</dbReference>
<feature type="transmembrane region" description="Helical" evidence="5">
    <location>
        <begin position="288"/>
        <end position="311"/>
    </location>
</feature>
<dbReference type="AlphaFoldDB" id="A0A158JI83"/>
<dbReference type="CDD" id="cd02433">
    <property type="entry name" value="Nodulin-21_like_2"/>
    <property type="match status" value="1"/>
</dbReference>
<evidence type="ECO:0000256" key="3">
    <source>
        <dbReference type="ARBA" id="ARBA00022989"/>
    </source>
</evidence>
<evidence type="ECO:0000256" key="5">
    <source>
        <dbReference type="SAM" id="Phobius"/>
    </source>
</evidence>
<keyword evidence="3 5" id="KW-1133">Transmembrane helix</keyword>
<organism evidence="6 7">
    <name type="scientific">Caballeronia humi</name>
    <dbReference type="NCBI Taxonomy" id="326474"/>
    <lineage>
        <taxon>Bacteria</taxon>
        <taxon>Pseudomonadati</taxon>
        <taxon>Pseudomonadota</taxon>
        <taxon>Betaproteobacteria</taxon>
        <taxon>Burkholderiales</taxon>
        <taxon>Burkholderiaceae</taxon>
        <taxon>Caballeronia</taxon>
    </lineage>
</organism>
<dbReference type="EMBL" id="FCNW02000111">
    <property type="protein sequence ID" value="SAL68546.1"/>
    <property type="molecule type" value="Genomic_DNA"/>
</dbReference>
<protein>
    <submittedName>
        <fullName evidence="6">VIT family protein</fullName>
    </submittedName>
</protein>
<dbReference type="RefSeq" id="WP_087671140.1">
    <property type="nucleotide sequence ID" value="NZ_FCNW02000111.1"/>
</dbReference>
<dbReference type="InterPro" id="IPR008217">
    <property type="entry name" value="Ccc1_fam"/>
</dbReference>
<feature type="transmembrane region" description="Helical" evidence="5">
    <location>
        <begin position="352"/>
        <end position="373"/>
    </location>
</feature>